<feature type="compositionally biased region" description="Basic and acidic residues" evidence="1">
    <location>
        <begin position="50"/>
        <end position="78"/>
    </location>
</feature>
<dbReference type="InterPro" id="IPR040028">
    <property type="entry name" value="IFTAP"/>
</dbReference>
<dbReference type="EMBL" id="JAINUF010000012">
    <property type="protein sequence ID" value="KAJ8346283.1"/>
    <property type="molecule type" value="Genomic_DNA"/>
</dbReference>
<dbReference type="Pfam" id="PF17722">
    <property type="entry name" value="IFTAP"/>
    <property type="match status" value="1"/>
</dbReference>
<dbReference type="PANTHER" id="PTHR35543:SF1">
    <property type="entry name" value="INTRAFLAGELLAR TRANSPORT-ASSOCIATED PROTEIN"/>
    <property type="match status" value="1"/>
</dbReference>
<name>A0A9Q1EWG0_SYNKA</name>
<feature type="region of interest" description="Disordered" evidence="1">
    <location>
        <begin position="85"/>
        <end position="104"/>
    </location>
</feature>
<evidence type="ECO:0000256" key="1">
    <source>
        <dbReference type="SAM" id="MobiDB-lite"/>
    </source>
</evidence>
<dbReference type="AlphaFoldDB" id="A0A9Q1EWG0"/>
<keyword evidence="3" id="KW-1185">Reference proteome</keyword>
<dbReference type="GO" id="GO:0005829">
    <property type="term" value="C:cytosol"/>
    <property type="evidence" value="ECO:0007669"/>
    <property type="project" value="TreeGrafter"/>
</dbReference>
<protein>
    <submittedName>
        <fullName evidence="2">Uncharacterized protein</fullName>
    </submittedName>
</protein>
<accession>A0A9Q1EWG0</accession>
<reference evidence="2" key="1">
    <citation type="journal article" date="2023" name="Science">
        <title>Genome structures resolve the early diversification of teleost fishes.</title>
        <authorList>
            <person name="Parey E."/>
            <person name="Louis A."/>
            <person name="Montfort J."/>
            <person name="Bouchez O."/>
            <person name="Roques C."/>
            <person name="Iampietro C."/>
            <person name="Lluch J."/>
            <person name="Castinel A."/>
            <person name="Donnadieu C."/>
            <person name="Desvignes T."/>
            <person name="Floi Bucao C."/>
            <person name="Jouanno E."/>
            <person name="Wen M."/>
            <person name="Mejri S."/>
            <person name="Dirks R."/>
            <person name="Jansen H."/>
            <person name="Henkel C."/>
            <person name="Chen W.J."/>
            <person name="Zahm M."/>
            <person name="Cabau C."/>
            <person name="Klopp C."/>
            <person name="Thompson A.W."/>
            <person name="Robinson-Rechavi M."/>
            <person name="Braasch I."/>
            <person name="Lecointre G."/>
            <person name="Bobe J."/>
            <person name="Postlethwait J.H."/>
            <person name="Berthelot C."/>
            <person name="Roest Crollius H."/>
            <person name="Guiguen Y."/>
        </authorList>
    </citation>
    <scope>NUCLEOTIDE SEQUENCE</scope>
    <source>
        <strain evidence="2">WJC10195</strain>
    </source>
</reference>
<dbReference type="GO" id="GO:0120160">
    <property type="term" value="F:intraciliary transport particle A binding"/>
    <property type="evidence" value="ECO:0007669"/>
    <property type="project" value="TreeGrafter"/>
</dbReference>
<sequence>MQNARGSATPQDPLELTCHSTEHTCEPFLASFTHLSTGGVTGTSSAHHPLPRESEGGRDGAVERCRRRGEEQRSRELPADQAELVVDGGPVVGRQGDGELQPPGRVQFDSYLEHTDCSQLKKDLAAGVTLPGEVAEDPPAYTPSFRRRTQLELCTRPHLEPRPQSPRPNGQAQAEEVLPFCLDVSFDYDHVALSRKHPVL</sequence>
<evidence type="ECO:0000313" key="3">
    <source>
        <dbReference type="Proteomes" id="UP001152622"/>
    </source>
</evidence>
<dbReference type="PANTHER" id="PTHR35543">
    <property type="entry name" value="PROTEIN C11ORF74"/>
    <property type="match status" value="1"/>
</dbReference>
<comment type="caution">
    <text evidence="2">The sequence shown here is derived from an EMBL/GenBank/DDBJ whole genome shotgun (WGS) entry which is preliminary data.</text>
</comment>
<proteinExistence type="predicted"/>
<dbReference type="GO" id="GO:0097731">
    <property type="term" value="C:9+0 non-motile cilium"/>
    <property type="evidence" value="ECO:0007669"/>
    <property type="project" value="TreeGrafter"/>
</dbReference>
<dbReference type="OrthoDB" id="10057631at2759"/>
<dbReference type="Proteomes" id="UP001152622">
    <property type="component" value="Chromosome 12"/>
</dbReference>
<organism evidence="2 3">
    <name type="scientific">Synaphobranchus kaupii</name>
    <name type="common">Kaup's arrowtooth eel</name>
    <dbReference type="NCBI Taxonomy" id="118154"/>
    <lineage>
        <taxon>Eukaryota</taxon>
        <taxon>Metazoa</taxon>
        <taxon>Chordata</taxon>
        <taxon>Craniata</taxon>
        <taxon>Vertebrata</taxon>
        <taxon>Euteleostomi</taxon>
        <taxon>Actinopterygii</taxon>
        <taxon>Neopterygii</taxon>
        <taxon>Teleostei</taxon>
        <taxon>Anguilliformes</taxon>
        <taxon>Synaphobranchidae</taxon>
        <taxon>Synaphobranchus</taxon>
    </lineage>
</organism>
<dbReference type="GO" id="GO:0007340">
    <property type="term" value="P:acrosome reaction"/>
    <property type="evidence" value="ECO:0007669"/>
    <property type="project" value="TreeGrafter"/>
</dbReference>
<evidence type="ECO:0000313" key="2">
    <source>
        <dbReference type="EMBL" id="KAJ8346283.1"/>
    </source>
</evidence>
<feature type="region of interest" description="Disordered" evidence="1">
    <location>
        <begin position="34"/>
        <end position="80"/>
    </location>
</feature>
<dbReference type="GO" id="GO:0007283">
    <property type="term" value="P:spermatogenesis"/>
    <property type="evidence" value="ECO:0007669"/>
    <property type="project" value="TreeGrafter"/>
</dbReference>
<gene>
    <name evidence="2" type="ORF">SKAU_G00304760</name>
</gene>
<feature type="compositionally biased region" description="Polar residues" evidence="1">
    <location>
        <begin position="34"/>
        <end position="46"/>
    </location>
</feature>